<sequence>MKCRGPAPLLSKRHLRLLLRTSAQGNLSAAQLKIDLSLPVSVTTVQRILADVDWFVYTKMENTLPHTVADMSARKFWAKDMLLHEDAGSVLDSIIFLDEKKWYLDGPDGIQHYWRDVRQFVRQKKRRQAGGGSTMIWAAFSACGKSPLVVLTGRQNSDDYVYTVSEYLRPFAHLTYGEDFIFQQDNASIHVSDRSREFFSKEGIQVLDWPSKSSGLNPIENLWSIVSRQVYANGTQFECVSELKAALIAAWNAISNATLVSLVRSMPRRCIEVIEKKGSKTHY</sequence>
<proteinExistence type="predicted"/>
<feature type="domain" description="Tc1-like transposase DDE" evidence="1">
    <location>
        <begin position="94"/>
        <end position="244"/>
    </location>
</feature>
<dbReference type="PANTHER" id="PTHR23022:SF129">
    <property type="entry name" value="TRANSPOSABLE ELEMENT TC3 TRANSPOSASE"/>
    <property type="match status" value="1"/>
</dbReference>
<dbReference type="PANTHER" id="PTHR23022">
    <property type="entry name" value="TRANSPOSABLE ELEMENT-RELATED"/>
    <property type="match status" value="1"/>
</dbReference>
<protein>
    <recommendedName>
        <fullName evidence="1">Tc1-like transposase DDE domain-containing protein</fullName>
    </recommendedName>
</protein>
<dbReference type="Pfam" id="PF13358">
    <property type="entry name" value="DDE_3"/>
    <property type="match status" value="1"/>
</dbReference>
<gene>
    <name evidence="2" type="ORF">PM001_LOCUS9495</name>
</gene>
<dbReference type="InterPro" id="IPR036397">
    <property type="entry name" value="RNaseH_sf"/>
</dbReference>
<evidence type="ECO:0000313" key="2">
    <source>
        <dbReference type="EMBL" id="CAK7924345.1"/>
    </source>
</evidence>
<dbReference type="EMBL" id="CAKLBY020000074">
    <property type="protein sequence ID" value="CAK7924345.1"/>
    <property type="molecule type" value="Genomic_DNA"/>
</dbReference>
<name>A0AAV1TT56_9STRA</name>
<dbReference type="Proteomes" id="UP001162060">
    <property type="component" value="Unassembled WGS sequence"/>
</dbReference>
<dbReference type="GO" id="GO:0003676">
    <property type="term" value="F:nucleic acid binding"/>
    <property type="evidence" value="ECO:0007669"/>
    <property type="project" value="InterPro"/>
</dbReference>
<reference evidence="2" key="1">
    <citation type="submission" date="2024-01" db="EMBL/GenBank/DDBJ databases">
        <authorList>
            <person name="Webb A."/>
        </authorList>
    </citation>
    <scope>NUCLEOTIDE SEQUENCE</scope>
    <source>
        <strain evidence="2">Pm1</strain>
    </source>
</reference>
<dbReference type="AlphaFoldDB" id="A0AAV1TT56"/>
<dbReference type="InterPro" id="IPR038717">
    <property type="entry name" value="Tc1-like_DDE_dom"/>
</dbReference>
<dbReference type="Gene3D" id="3.30.420.10">
    <property type="entry name" value="Ribonuclease H-like superfamily/Ribonuclease H"/>
    <property type="match status" value="1"/>
</dbReference>
<dbReference type="InterPro" id="IPR052338">
    <property type="entry name" value="Transposase_5"/>
</dbReference>
<comment type="caution">
    <text evidence="2">The sequence shown here is derived from an EMBL/GenBank/DDBJ whole genome shotgun (WGS) entry which is preliminary data.</text>
</comment>
<evidence type="ECO:0000313" key="3">
    <source>
        <dbReference type="Proteomes" id="UP001162060"/>
    </source>
</evidence>
<accession>A0AAV1TT56</accession>
<organism evidence="2 3">
    <name type="scientific">Peronospora matthiolae</name>
    <dbReference type="NCBI Taxonomy" id="2874970"/>
    <lineage>
        <taxon>Eukaryota</taxon>
        <taxon>Sar</taxon>
        <taxon>Stramenopiles</taxon>
        <taxon>Oomycota</taxon>
        <taxon>Peronosporomycetes</taxon>
        <taxon>Peronosporales</taxon>
        <taxon>Peronosporaceae</taxon>
        <taxon>Peronospora</taxon>
    </lineage>
</organism>
<evidence type="ECO:0000259" key="1">
    <source>
        <dbReference type="Pfam" id="PF13358"/>
    </source>
</evidence>